<protein>
    <recommendedName>
        <fullName evidence="3">LamG domain-containing protein</fullName>
    </recommendedName>
</protein>
<dbReference type="RefSeq" id="WP_182688641.1">
    <property type="nucleotide sequence ID" value="NZ_JACHTF010000020.1"/>
</dbReference>
<reference evidence="1 2" key="1">
    <citation type="submission" date="2020-08" db="EMBL/GenBank/DDBJ databases">
        <authorList>
            <person name="Xu S."/>
            <person name="Li A."/>
        </authorList>
    </citation>
    <scope>NUCLEOTIDE SEQUENCE [LARGE SCALE GENOMIC DNA]</scope>
    <source>
        <strain evidence="1 2">119BY6-57</strain>
    </source>
</reference>
<proteinExistence type="predicted"/>
<organism evidence="1 2">
    <name type="scientific">Marilutibacter spongiae</name>
    <dbReference type="NCBI Taxonomy" id="2025720"/>
    <lineage>
        <taxon>Bacteria</taxon>
        <taxon>Pseudomonadati</taxon>
        <taxon>Pseudomonadota</taxon>
        <taxon>Gammaproteobacteria</taxon>
        <taxon>Lysobacterales</taxon>
        <taxon>Lysobacteraceae</taxon>
        <taxon>Marilutibacter</taxon>
    </lineage>
</organism>
<accession>A0A7W3Y6U7</accession>
<dbReference type="SUPFAM" id="SSF49899">
    <property type="entry name" value="Concanavalin A-like lectins/glucanases"/>
    <property type="match status" value="1"/>
</dbReference>
<dbReference type="AlphaFoldDB" id="A0A7W3Y6U7"/>
<comment type="caution">
    <text evidence="1">The sequence shown here is derived from an EMBL/GenBank/DDBJ whole genome shotgun (WGS) entry which is preliminary data.</text>
</comment>
<sequence>MIPGVVAGAAAAAGAGGDYATLLASLGPVTYLRCNDNAANSTVVDVSAAPANGALLSVVNGVATSAKNTDTVSAAGLLAGSSDKAFAIAGSAVVTSPAKTLTSATGWAGTCIVRPDAAPGAGNSNVSVIMQLVGDGAGCPELRLVHVTATTFRLAMYSSGVGQIASTGAVTWPYGSKLVIVLNKLPAGKLELWVNGVKIVESTGEPTLNYYAKPSWWGAARFGAALTAFYQVIGSVDECALFKDGPLTSTEIEDLAAAA</sequence>
<evidence type="ECO:0000313" key="1">
    <source>
        <dbReference type="EMBL" id="MBB1061873.1"/>
    </source>
</evidence>
<dbReference type="Gene3D" id="2.60.120.200">
    <property type="match status" value="1"/>
</dbReference>
<evidence type="ECO:0000313" key="2">
    <source>
        <dbReference type="Proteomes" id="UP000523196"/>
    </source>
</evidence>
<evidence type="ECO:0008006" key="3">
    <source>
        <dbReference type="Google" id="ProtNLM"/>
    </source>
</evidence>
<dbReference type="EMBL" id="JACHTF010000020">
    <property type="protein sequence ID" value="MBB1061873.1"/>
    <property type="molecule type" value="Genomic_DNA"/>
</dbReference>
<dbReference type="InterPro" id="IPR013320">
    <property type="entry name" value="ConA-like_dom_sf"/>
</dbReference>
<keyword evidence="2" id="KW-1185">Reference proteome</keyword>
<dbReference type="Proteomes" id="UP000523196">
    <property type="component" value="Unassembled WGS sequence"/>
</dbReference>
<gene>
    <name evidence="1" type="ORF">H4F98_14960</name>
</gene>
<name>A0A7W3Y6U7_9GAMM</name>